<feature type="domain" description="TORTIFOLIA1/SINE1-2 N-terminal" evidence="2">
    <location>
        <begin position="27"/>
        <end position="292"/>
    </location>
</feature>
<dbReference type="PANTHER" id="PTHR31355">
    <property type="entry name" value="MICROTUBULE-ASSOCIATED PROTEIN TORTIFOLIA1"/>
    <property type="match status" value="1"/>
</dbReference>
<accession>A0ABP0U7Z8</accession>
<protein>
    <recommendedName>
        <fullName evidence="2">TORTIFOLIA1/SINE1-2 N-terminal domain-containing protein</fullName>
    </recommendedName>
</protein>
<feature type="region of interest" description="Disordered" evidence="1">
    <location>
        <begin position="763"/>
        <end position="811"/>
    </location>
</feature>
<dbReference type="EMBL" id="OZ019894">
    <property type="protein sequence ID" value="CAK9215161.1"/>
    <property type="molecule type" value="Genomic_DNA"/>
</dbReference>
<dbReference type="Gene3D" id="1.25.10.10">
    <property type="entry name" value="Leucine-rich Repeat Variant"/>
    <property type="match status" value="1"/>
</dbReference>
<feature type="region of interest" description="Disordered" evidence="1">
    <location>
        <begin position="477"/>
        <end position="499"/>
    </location>
</feature>
<dbReference type="Proteomes" id="UP001497512">
    <property type="component" value="Chromosome 2"/>
</dbReference>
<keyword evidence="4" id="KW-1185">Reference proteome</keyword>
<organism evidence="3 4">
    <name type="scientific">Sphagnum troendelagicum</name>
    <dbReference type="NCBI Taxonomy" id="128251"/>
    <lineage>
        <taxon>Eukaryota</taxon>
        <taxon>Viridiplantae</taxon>
        <taxon>Streptophyta</taxon>
        <taxon>Embryophyta</taxon>
        <taxon>Bryophyta</taxon>
        <taxon>Sphagnophytina</taxon>
        <taxon>Sphagnopsida</taxon>
        <taxon>Sphagnales</taxon>
        <taxon>Sphagnaceae</taxon>
        <taxon>Sphagnum</taxon>
    </lineage>
</organism>
<dbReference type="InterPro" id="IPR057600">
    <property type="entry name" value="TORTIFOLIA1/SINE1-2_N"/>
</dbReference>
<sequence>MKEEESVVSLRYLSPVVKQDLAELDKDGERRRIAMQSLKAFVDQLDCVSMPRFLNQVLETREPGGPRPYAVSLVQDVAQVHGKLVVPHIPRVMNSLMRALSASGSSPQLHLTCAKVVAALACYTIDASTPVEEAEQILRLLSQPLTDAIAAKLEPVAAGAATCLHALVDCEKWKYASEESIHEVCQRATAALSEKSNRTVAHMQLVRLLATINPVTLSIYGASLLKEGEEILKGFPDSWQHRKFAVHLLQAVLAILDKETLALELPHTVQTLESCRLDKMIHVRAAIGAALQRARMLISCDLSKETVDEEAAEVPVTRSVVAGSNDEWHSEESPVPPVLKFTASPISQESHHFSFSPASTATSDSMDVVRVSSPTLSPIKRARRTPLFPAKSQTQSNGSSSPTLSPSSPASDECGSIAAGSYSKDKTTSGGPAVKETLSLKDEVRVPSGSVRVGKYSPLTEFPIHETLAPPVGSKQIAAATQQEDKQAHHANQSPHDSQDAMDRVLRKISSLDTKVLSLNEAENYRLVSRSRTTLVPKEADLNSSSTESNRIEIEDVLWRMRLNSDGNRSAESIVQSKYGGGPTRSSESFGSHIIRHSDGHYQHGFGLEEGRQSKNHSIRAGFHHTSGCEIETTEKTVNRVTNVRSINSDSYAISSSVENPGGYSRGRVNLLTHHFNLLAHQNEEDDSTGSTQKSRMLISAKDFLPCVSPRRLVQSLQSDISSSFSKRSSQDHELTLSLDEIGLAEQGVTSIDVADMDLETSSDAGWSVHDNLRSEESVQKDGRSQEDVEERNEGIGEESSDFPHGPANSKEIISPHKLQMASTCHHRRMKSVDSQVSGKECSPSMGADSGMELLLSNSINSEGNCGRNAVMDQPFSLSCCNRAAFGTEPESDCQIEEGNRTIQDMTKLNPNEGLPRFGQHDYTCSHGSIATGMGDYLEDEIGSTTEIPVQKFNWGQGNAAMIHTLEKMWRKLCWYAEITLGGSLCVVLSLPVALAVVKALTLPQDDALVPT</sequence>
<evidence type="ECO:0000259" key="2">
    <source>
        <dbReference type="Pfam" id="PF24714"/>
    </source>
</evidence>
<dbReference type="InterPro" id="IPR033337">
    <property type="entry name" value="TORTIFOLIA1/SINE1-2"/>
</dbReference>
<reference evidence="3" key="1">
    <citation type="submission" date="2024-02" db="EMBL/GenBank/DDBJ databases">
        <authorList>
            <consortium name="ELIXIR-Norway"/>
            <consortium name="Elixir Norway"/>
        </authorList>
    </citation>
    <scope>NUCLEOTIDE SEQUENCE</scope>
</reference>
<proteinExistence type="predicted"/>
<dbReference type="SUPFAM" id="SSF48371">
    <property type="entry name" value="ARM repeat"/>
    <property type="match status" value="1"/>
</dbReference>
<feature type="compositionally biased region" description="Low complexity" evidence="1">
    <location>
        <begin position="396"/>
        <end position="411"/>
    </location>
</feature>
<dbReference type="InterPro" id="IPR011989">
    <property type="entry name" value="ARM-like"/>
</dbReference>
<feature type="compositionally biased region" description="Basic and acidic residues" evidence="1">
    <location>
        <begin position="771"/>
        <end position="795"/>
    </location>
</feature>
<feature type="region of interest" description="Disordered" evidence="1">
    <location>
        <begin position="374"/>
        <end position="435"/>
    </location>
</feature>
<evidence type="ECO:0000313" key="3">
    <source>
        <dbReference type="EMBL" id="CAK9215161.1"/>
    </source>
</evidence>
<dbReference type="InterPro" id="IPR016024">
    <property type="entry name" value="ARM-type_fold"/>
</dbReference>
<dbReference type="PANTHER" id="PTHR31355:SF4">
    <property type="entry name" value="TOG DOMAIN-CONTAINING PROTEIN"/>
    <property type="match status" value="1"/>
</dbReference>
<gene>
    <name evidence="3" type="ORF">CSSPTR1EN2_LOCUS12593</name>
</gene>
<name>A0ABP0U7Z8_9BRYO</name>
<evidence type="ECO:0000313" key="4">
    <source>
        <dbReference type="Proteomes" id="UP001497512"/>
    </source>
</evidence>
<dbReference type="Pfam" id="PF24714">
    <property type="entry name" value="TOR1L1_N"/>
    <property type="match status" value="1"/>
</dbReference>
<evidence type="ECO:0000256" key="1">
    <source>
        <dbReference type="SAM" id="MobiDB-lite"/>
    </source>
</evidence>